<keyword evidence="1" id="KW-0812">Transmembrane</keyword>
<sequence length="62" mass="7121">MTLATYAMFCASLLYVLYFIVQNINVKKAKKADPKPKVKPLKLFTGSNGIPEKLLKEKFNWK</sequence>
<name>A0ABQ1ZB63_9BACT</name>
<evidence type="ECO:0000313" key="2">
    <source>
        <dbReference type="EMBL" id="GGH55792.1"/>
    </source>
</evidence>
<evidence type="ECO:0000256" key="1">
    <source>
        <dbReference type="SAM" id="Phobius"/>
    </source>
</evidence>
<dbReference type="Proteomes" id="UP000600214">
    <property type="component" value="Unassembled WGS sequence"/>
</dbReference>
<protein>
    <submittedName>
        <fullName evidence="2">Uncharacterized protein</fullName>
    </submittedName>
</protein>
<evidence type="ECO:0000313" key="3">
    <source>
        <dbReference type="Proteomes" id="UP000600214"/>
    </source>
</evidence>
<comment type="caution">
    <text evidence="2">The sequence shown here is derived from an EMBL/GenBank/DDBJ whole genome shotgun (WGS) entry which is preliminary data.</text>
</comment>
<keyword evidence="1" id="KW-1133">Transmembrane helix</keyword>
<proteinExistence type="predicted"/>
<keyword evidence="3" id="KW-1185">Reference proteome</keyword>
<dbReference type="EMBL" id="BMIA01000009">
    <property type="protein sequence ID" value="GGH55792.1"/>
    <property type="molecule type" value="Genomic_DNA"/>
</dbReference>
<accession>A0ABQ1ZB63</accession>
<reference evidence="3" key="1">
    <citation type="journal article" date="2019" name="Int. J. Syst. Evol. Microbiol.">
        <title>The Global Catalogue of Microorganisms (GCM) 10K type strain sequencing project: providing services to taxonomists for standard genome sequencing and annotation.</title>
        <authorList>
            <consortium name="The Broad Institute Genomics Platform"/>
            <consortium name="The Broad Institute Genome Sequencing Center for Infectious Disease"/>
            <person name="Wu L."/>
            <person name="Ma J."/>
        </authorList>
    </citation>
    <scope>NUCLEOTIDE SEQUENCE [LARGE SCALE GENOMIC DNA]</scope>
    <source>
        <strain evidence="3">CGMCC 1.15288</strain>
    </source>
</reference>
<dbReference type="RefSeq" id="WP_188939371.1">
    <property type="nucleotide sequence ID" value="NZ_BMIA01000009.1"/>
</dbReference>
<gene>
    <name evidence="2" type="ORF">GCM10007423_63730</name>
</gene>
<organism evidence="2 3">
    <name type="scientific">Dyadobacter endophyticus</name>
    <dbReference type="NCBI Taxonomy" id="1749036"/>
    <lineage>
        <taxon>Bacteria</taxon>
        <taxon>Pseudomonadati</taxon>
        <taxon>Bacteroidota</taxon>
        <taxon>Cytophagia</taxon>
        <taxon>Cytophagales</taxon>
        <taxon>Spirosomataceae</taxon>
        <taxon>Dyadobacter</taxon>
    </lineage>
</organism>
<keyword evidence="1" id="KW-0472">Membrane</keyword>
<feature type="transmembrane region" description="Helical" evidence="1">
    <location>
        <begin position="6"/>
        <end position="26"/>
    </location>
</feature>